<proteinExistence type="predicted"/>
<evidence type="ECO:0000313" key="2">
    <source>
        <dbReference type="Proteomes" id="UP001144978"/>
    </source>
</evidence>
<evidence type="ECO:0000313" key="1">
    <source>
        <dbReference type="EMBL" id="KAJ2960068.1"/>
    </source>
</evidence>
<gene>
    <name evidence="1" type="ORF">NUW54_g14446</name>
</gene>
<dbReference type="EMBL" id="JANSHE010007468">
    <property type="protein sequence ID" value="KAJ2960068.1"/>
    <property type="molecule type" value="Genomic_DNA"/>
</dbReference>
<comment type="caution">
    <text evidence="1">The sequence shown here is derived from an EMBL/GenBank/DDBJ whole genome shotgun (WGS) entry which is preliminary data.</text>
</comment>
<keyword evidence="2" id="KW-1185">Reference proteome</keyword>
<organism evidence="1 2">
    <name type="scientific">Trametes sanguinea</name>
    <dbReference type="NCBI Taxonomy" id="158606"/>
    <lineage>
        <taxon>Eukaryota</taxon>
        <taxon>Fungi</taxon>
        <taxon>Dikarya</taxon>
        <taxon>Basidiomycota</taxon>
        <taxon>Agaricomycotina</taxon>
        <taxon>Agaricomycetes</taxon>
        <taxon>Polyporales</taxon>
        <taxon>Polyporaceae</taxon>
        <taxon>Trametes</taxon>
    </lineage>
</organism>
<sequence>MDQRSGPAVWNIAERRDWRIRAKVCPEWAGLFPARVRSFARALRWRLLVVRSCPLRDAPDHDQTSQAPSLDISQERATLCMAISFSFAVDLTPSCSAFSCRLAVFSRALPATLRSL</sequence>
<reference evidence="1" key="1">
    <citation type="submission" date="2022-08" db="EMBL/GenBank/DDBJ databases">
        <title>Genome Sequence of Pycnoporus sanguineus.</title>
        <authorList>
            <person name="Buettner E."/>
        </authorList>
    </citation>
    <scope>NUCLEOTIDE SEQUENCE</scope>
    <source>
        <strain evidence="1">CG-C14</strain>
    </source>
</reference>
<accession>A0ACC1MD79</accession>
<dbReference type="Proteomes" id="UP001144978">
    <property type="component" value="Unassembled WGS sequence"/>
</dbReference>
<protein>
    <submittedName>
        <fullName evidence="1">Uncharacterized protein</fullName>
    </submittedName>
</protein>
<name>A0ACC1MD79_9APHY</name>